<evidence type="ECO:0000256" key="3">
    <source>
        <dbReference type="ARBA" id="ARBA00012663"/>
    </source>
</evidence>
<dbReference type="InterPro" id="IPR029018">
    <property type="entry name" value="Hex-like_dom2"/>
</dbReference>
<dbReference type="SUPFAM" id="SSF55545">
    <property type="entry name" value="beta-N-acetylhexosaminidase-like domain"/>
    <property type="match status" value="1"/>
</dbReference>
<dbReference type="RefSeq" id="WP_078926070.1">
    <property type="nucleotide sequence ID" value="NZ_FUXB01000007.1"/>
</dbReference>
<dbReference type="Pfam" id="PF00728">
    <property type="entry name" value="Glyco_hydro_20"/>
    <property type="match status" value="1"/>
</dbReference>
<dbReference type="InterPro" id="IPR015883">
    <property type="entry name" value="Glyco_hydro_20_cat"/>
</dbReference>
<evidence type="ECO:0000313" key="11">
    <source>
        <dbReference type="EMBL" id="SJZ89417.1"/>
    </source>
</evidence>
<protein>
    <recommendedName>
        <fullName evidence="3">beta-N-acetylhexosaminidase</fullName>
        <ecNumber evidence="3">3.2.1.52</ecNumber>
    </recommendedName>
    <alternativeName>
        <fullName evidence="6">Beta-N-acetylhexosaminidase</fullName>
    </alternativeName>
    <alternativeName>
        <fullName evidence="7">N-acetyl-beta-glucosaminidase</fullName>
    </alternativeName>
</protein>
<evidence type="ECO:0000256" key="6">
    <source>
        <dbReference type="ARBA" id="ARBA00030512"/>
    </source>
</evidence>
<name>A0A1T4PDK8_VIBCI</name>
<evidence type="ECO:0000256" key="4">
    <source>
        <dbReference type="ARBA" id="ARBA00022801"/>
    </source>
</evidence>
<organism evidence="11 12">
    <name type="scientific">Vibrio cincinnatiensis DSM 19608</name>
    <dbReference type="NCBI Taxonomy" id="1123491"/>
    <lineage>
        <taxon>Bacteria</taxon>
        <taxon>Pseudomonadati</taxon>
        <taxon>Pseudomonadota</taxon>
        <taxon>Gammaproteobacteria</taxon>
        <taxon>Vibrionales</taxon>
        <taxon>Vibrionaceae</taxon>
        <taxon>Vibrio</taxon>
    </lineage>
</organism>
<dbReference type="PANTHER" id="PTHR22600">
    <property type="entry name" value="BETA-HEXOSAMINIDASE"/>
    <property type="match status" value="1"/>
</dbReference>
<reference evidence="12" key="1">
    <citation type="submission" date="2017-02" db="EMBL/GenBank/DDBJ databases">
        <authorList>
            <person name="Varghese N."/>
            <person name="Submissions S."/>
        </authorList>
    </citation>
    <scope>NUCLEOTIDE SEQUENCE [LARGE SCALE GENOMIC DNA]</scope>
    <source>
        <strain evidence="12">DSM 19608</strain>
    </source>
</reference>
<dbReference type="Gene3D" id="3.20.20.80">
    <property type="entry name" value="Glycosidases"/>
    <property type="match status" value="1"/>
</dbReference>
<evidence type="ECO:0000259" key="10">
    <source>
        <dbReference type="Pfam" id="PF02838"/>
    </source>
</evidence>
<dbReference type="Gene3D" id="3.30.379.10">
    <property type="entry name" value="Chitobiase/beta-hexosaminidase domain 2-like"/>
    <property type="match status" value="1"/>
</dbReference>
<dbReference type="SUPFAM" id="SSF51445">
    <property type="entry name" value="(Trans)glycosidases"/>
    <property type="match status" value="1"/>
</dbReference>
<dbReference type="Proteomes" id="UP000190834">
    <property type="component" value="Unassembled WGS sequence"/>
</dbReference>
<dbReference type="CDD" id="cd06563">
    <property type="entry name" value="GH20_chitobiase-like"/>
    <property type="match status" value="1"/>
</dbReference>
<dbReference type="PRINTS" id="PR00738">
    <property type="entry name" value="GLHYDRLASE20"/>
</dbReference>
<dbReference type="EC" id="3.2.1.52" evidence="3"/>
<dbReference type="AlphaFoldDB" id="A0A1T4PDK8"/>
<dbReference type="InterPro" id="IPR025705">
    <property type="entry name" value="Beta_hexosaminidase_sua/sub"/>
</dbReference>
<dbReference type="GeneID" id="70582801"/>
<evidence type="ECO:0000259" key="9">
    <source>
        <dbReference type="Pfam" id="PF00728"/>
    </source>
</evidence>
<evidence type="ECO:0000256" key="7">
    <source>
        <dbReference type="ARBA" id="ARBA00033000"/>
    </source>
</evidence>
<dbReference type="EMBL" id="FUXB01000007">
    <property type="protein sequence ID" value="SJZ89417.1"/>
    <property type="molecule type" value="Genomic_DNA"/>
</dbReference>
<dbReference type="InterPro" id="IPR017853">
    <property type="entry name" value="GH"/>
</dbReference>
<dbReference type="InterPro" id="IPR015882">
    <property type="entry name" value="HEX_bac_N"/>
</dbReference>
<evidence type="ECO:0000256" key="2">
    <source>
        <dbReference type="ARBA" id="ARBA00006285"/>
    </source>
</evidence>
<comment type="catalytic activity">
    <reaction evidence="1">
        <text>Hydrolysis of terminal non-reducing N-acetyl-D-hexosamine residues in N-acetyl-beta-D-hexosaminides.</text>
        <dbReference type="EC" id="3.2.1.52"/>
    </reaction>
</comment>
<sequence length="638" mass="73086">MNYRIDLAVLSEQPSHCRFGLTLHNLSDQDLHDWSLHFSIERYIEVDTVTQAQLEQVGSFCSLVPAQEILAANRHFYCEFCVKTAPFHFYSDGLKEAFIQLNGEHPVTRHSVIVTPIALASPYRERSELPPVEAAELCLIPYPNQIKQHQGVFQLTPNHSMDIQTPQADAAACWLAEELKHLHHFTLMGDKAIGITYRLNPILNEGCYHLNINQESIRVDASSQQGFIHASASLLQLANSDQQGLTFPQVSIEDHPRFSYRGMMLDCARHFYSIEEVKRLINQLAHYKFNTFHWHLTDDEGWRIEIKSLPQLTDIGAWRGMDLPLEPQYSKLTEVHGGFYTQQEIKHVIEYAEKRGITIIPEIDIPGHSRAAIKSLPNWLIDPEDSSTYRSIQYYTDNVLSPALPGTYRFIDLVLEEVAALFPSHFIHIGADEVPHGVWIGSPKCQALIADHGYQDAKELQGHLLRYAEKKLKSLGKRMVGWEEAQHGNKVSKDTVIYSWLSEQAALQCAKQGFDVILQPGQFTYLDMVQDYAPEEPGTDWAGVIPLERAYRYEPLAELADDDPLRKRILGIQCALWSERVNNTSRMDYMIYPRLTALAEAGWTEKPQRHWLNYLARLKGHLPFLDKQDIHYRAPWKA</sequence>
<evidence type="ECO:0000256" key="1">
    <source>
        <dbReference type="ARBA" id="ARBA00001231"/>
    </source>
</evidence>
<keyword evidence="5" id="KW-0326">Glycosidase</keyword>
<dbReference type="PANTHER" id="PTHR22600:SF57">
    <property type="entry name" value="BETA-N-ACETYLHEXOSAMINIDASE"/>
    <property type="match status" value="1"/>
</dbReference>
<dbReference type="STRING" id="1123491.SAMN02745782_01673"/>
<feature type="active site" description="Proton donor" evidence="8">
    <location>
        <position position="433"/>
    </location>
</feature>
<evidence type="ECO:0000256" key="8">
    <source>
        <dbReference type="PIRSR" id="PIRSR625705-1"/>
    </source>
</evidence>
<keyword evidence="4" id="KW-0378">Hydrolase</keyword>
<dbReference type="OrthoDB" id="9763537at2"/>
<keyword evidence="12" id="KW-1185">Reference proteome</keyword>
<evidence type="ECO:0000256" key="5">
    <source>
        <dbReference type="ARBA" id="ARBA00023295"/>
    </source>
</evidence>
<gene>
    <name evidence="11" type="ORF">SAMN02745782_01673</name>
</gene>
<dbReference type="GO" id="GO:0016020">
    <property type="term" value="C:membrane"/>
    <property type="evidence" value="ECO:0007669"/>
    <property type="project" value="TreeGrafter"/>
</dbReference>
<dbReference type="GO" id="GO:0004563">
    <property type="term" value="F:beta-N-acetylhexosaminidase activity"/>
    <property type="evidence" value="ECO:0007669"/>
    <property type="project" value="UniProtKB-EC"/>
</dbReference>
<feature type="domain" description="Beta-hexosaminidase bacterial type N-terminal" evidence="10">
    <location>
        <begin position="139"/>
        <end position="255"/>
    </location>
</feature>
<comment type="similarity">
    <text evidence="2">Belongs to the glycosyl hydrolase 20 family.</text>
</comment>
<feature type="domain" description="Glycoside hydrolase family 20 catalytic" evidence="9">
    <location>
        <begin position="258"/>
        <end position="605"/>
    </location>
</feature>
<proteinExistence type="inferred from homology"/>
<evidence type="ECO:0000313" key="12">
    <source>
        <dbReference type="Proteomes" id="UP000190834"/>
    </source>
</evidence>
<dbReference type="Pfam" id="PF02838">
    <property type="entry name" value="Glyco_hydro_20b"/>
    <property type="match status" value="1"/>
</dbReference>
<accession>A0A1T4PDK8</accession>
<dbReference type="GO" id="GO:0030203">
    <property type="term" value="P:glycosaminoglycan metabolic process"/>
    <property type="evidence" value="ECO:0007669"/>
    <property type="project" value="TreeGrafter"/>
</dbReference>
<dbReference type="GO" id="GO:0005975">
    <property type="term" value="P:carbohydrate metabolic process"/>
    <property type="evidence" value="ECO:0007669"/>
    <property type="project" value="InterPro"/>
</dbReference>